<dbReference type="GeneID" id="54572698"/>
<feature type="transmembrane region" description="Helical" evidence="1">
    <location>
        <begin position="6"/>
        <end position="27"/>
    </location>
</feature>
<keyword evidence="1" id="KW-1133">Transmembrane helix</keyword>
<dbReference type="AlphaFoldDB" id="A0A6A6I005"/>
<evidence type="ECO:0000256" key="1">
    <source>
        <dbReference type="SAM" id="Phobius"/>
    </source>
</evidence>
<keyword evidence="3" id="KW-1185">Reference proteome</keyword>
<keyword evidence="1" id="KW-0812">Transmembrane</keyword>
<protein>
    <submittedName>
        <fullName evidence="2">Uncharacterized protein</fullName>
    </submittedName>
</protein>
<accession>A0A6A6I005</accession>
<keyword evidence="1" id="KW-0472">Membrane</keyword>
<gene>
    <name evidence="2" type="ORF">BU26DRAFT_109076</name>
</gene>
<proteinExistence type="predicted"/>
<dbReference type="RefSeq" id="XP_033678789.1">
    <property type="nucleotide sequence ID" value="XM_033819368.1"/>
</dbReference>
<sequence>MWSTLAVFYISVGHGLLWASLLFYICYASRISGTGTALRTEVTVVRFQLHQFKGTFSGISEVSRLISHPTILEPQRPCPSPHRHARHQVLAQRHWYCASHNFDYPPAIFTNLAPRPILCRHIALLSRDRRIAHAAFQSRLSSEPVEPGGCLALGLAECGVRPPIRQYLGSEEMPRRSPAVILQGTAS</sequence>
<name>A0A6A6I005_9PLEO</name>
<evidence type="ECO:0000313" key="3">
    <source>
        <dbReference type="Proteomes" id="UP000800094"/>
    </source>
</evidence>
<dbReference type="Proteomes" id="UP000800094">
    <property type="component" value="Unassembled WGS sequence"/>
</dbReference>
<reference evidence="2" key="1">
    <citation type="journal article" date="2020" name="Stud. Mycol.">
        <title>101 Dothideomycetes genomes: a test case for predicting lifestyles and emergence of pathogens.</title>
        <authorList>
            <person name="Haridas S."/>
            <person name="Albert R."/>
            <person name="Binder M."/>
            <person name="Bloem J."/>
            <person name="Labutti K."/>
            <person name="Salamov A."/>
            <person name="Andreopoulos B."/>
            <person name="Baker S."/>
            <person name="Barry K."/>
            <person name="Bills G."/>
            <person name="Bluhm B."/>
            <person name="Cannon C."/>
            <person name="Castanera R."/>
            <person name="Culley D."/>
            <person name="Daum C."/>
            <person name="Ezra D."/>
            <person name="Gonzalez J."/>
            <person name="Henrissat B."/>
            <person name="Kuo A."/>
            <person name="Liang C."/>
            <person name="Lipzen A."/>
            <person name="Lutzoni F."/>
            <person name="Magnuson J."/>
            <person name="Mondo S."/>
            <person name="Nolan M."/>
            <person name="Ohm R."/>
            <person name="Pangilinan J."/>
            <person name="Park H.-J."/>
            <person name="Ramirez L."/>
            <person name="Alfaro M."/>
            <person name="Sun H."/>
            <person name="Tritt A."/>
            <person name="Yoshinaga Y."/>
            <person name="Zwiers L.-H."/>
            <person name="Turgeon B."/>
            <person name="Goodwin S."/>
            <person name="Spatafora J."/>
            <person name="Crous P."/>
            <person name="Grigoriev I."/>
        </authorList>
    </citation>
    <scope>NUCLEOTIDE SEQUENCE</scope>
    <source>
        <strain evidence="2">CBS 122368</strain>
    </source>
</reference>
<evidence type="ECO:0000313" key="2">
    <source>
        <dbReference type="EMBL" id="KAF2243785.1"/>
    </source>
</evidence>
<dbReference type="EMBL" id="ML987204">
    <property type="protein sequence ID" value="KAF2243785.1"/>
    <property type="molecule type" value="Genomic_DNA"/>
</dbReference>
<organism evidence="2 3">
    <name type="scientific">Trematosphaeria pertusa</name>
    <dbReference type="NCBI Taxonomy" id="390896"/>
    <lineage>
        <taxon>Eukaryota</taxon>
        <taxon>Fungi</taxon>
        <taxon>Dikarya</taxon>
        <taxon>Ascomycota</taxon>
        <taxon>Pezizomycotina</taxon>
        <taxon>Dothideomycetes</taxon>
        <taxon>Pleosporomycetidae</taxon>
        <taxon>Pleosporales</taxon>
        <taxon>Massarineae</taxon>
        <taxon>Trematosphaeriaceae</taxon>
        <taxon>Trematosphaeria</taxon>
    </lineage>
</organism>